<dbReference type="Proteomes" id="UP000054815">
    <property type="component" value="Unassembled WGS sequence"/>
</dbReference>
<dbReference type="EMBL" id="JYDU01000074">
    <property type="protein sequence ID" value="KRX94314.1"/>
    <property type="molecule type" value="Genomic_DNA"/>
</dbReference>
<gene>
    <name evidence="1" type="ORF">T4E_10427</name>
</gene>
<protein>
    <submittedName>
        <fullName evidence="1">Uncharacterized protein</fullName>
    </submittedName>
</protein>
<accession>A0A0V0Y2B4</accession>
<organism evidence="1 2">
    <name type="scientific">Trichinella pseudospiralis</name>
    <name type="common">Parasitic roundworm</name>
    <dbReference type="NCBI Taxonomy" id="6337"/>
    <lineage>
        <taxon>Eukaryota</taxon>
        <taxon>Metazoa</taxon>
        <taxon>Ecdysozoa</taxon>
        <taxon>Nematoda</taxon>
        <taxon>Enoplea</taxon>
        <taxon>Dorylaimia</taxon>
        <taxon>Trichinellida</taxon>
        <taxon>Trichinellidae</taxon>
        <taxon>Trichinella</taxon>
    </lineage>
</organism>
<sequence>MSSAQQTDDDSDLPPWSMDVVDQTGLVIDDNLNTTTAITTSPQKSAEEVDVLSPGLRIAVDEGDDTKSATTTHSSSTT</sequence>
<reference evidence="1 2" key="1">
    <citation type="submission" date="2015-01" db="EMBL/GenBank/DDBJ databases">
        <title>Evolution of Trichinella species and genotypes.</title>
        <authorList>
            <person name="Korhonen P.K."/>
            <person name="Edoardo P."/>
            <person name="Giuseppe L.R."/>
            <person name="Gasser R.B."/>
        </authorList>
    </citation>
    <scope>NUCLEOTIDE SEQUENCE [LARGE SCALE GENOMIC DNA]</scope>
    <source>
        <strain evidence="1">ISS141</strain>
    </source>
</reference>
<evidence type="ECO:0000313" key="1">
    <source>
        <dbReference type="EMBL" id="KRX94314.1"/>
    </source>
</evidence>
<dbReference type="STRING" id="6337.A0A0V0Y2B4"/>
<dbReference type="AlphaFoldDB" id="A0A0V0Y2B4"/>
<proteinExistence type="predicted"/>
<name>A0A0V0Y2B4_TRIPS</name>
<comment type="caution">
    <text evidence="1">The sequence shown here is derived from an EMBL/GenBank/DDBJ whole genome shotgun (WGS) entry which is preliminary data.</text>
</comment>
<evidence type="ECO:0000313" key="2">
    <source>
        <dbReference type="Proteomes" id="UP000054815"/>
    </source>
</evidence>